<dbReference type="PANTHER" id="PTHR46101">
    <property type="match status" value="1"/>
</dbReference>
<organism evidence="8">
    <name type="scientific">Francisella tularensis subsp. holarctica</name>
    <dbReference type="NCBI Taxonomy" id="119857"/>
    <lineage>
        <taxon>Bacteria</taxon>
        <taxon>Pseudomonadati</taxon>
        <taxon>Pseudomonadota</taxon>
        <taxon>Gammaproteobacteria</taxon>
        <taxon>Thiotrichales</taxon>
        <taxon>Francisellaceae</taxon>
        <taxon>Francisella</taxon>
    </lineage>
</organism>
<gene>
    <name evidence="8" type="ORF">FWI86_00315</name>
</gene>
<keyword evidence="5 7" id="KW-0456">Lyase</keyword>
<dbReference type="AlphaFoldDB" id="A0A0B3VRD6"/>
<dbReference type="KEGG" id="ftc:DA46_1869"/>
<dbReference type="Gene3D" id="3.40.640.10">
    <property type="entry name" value="Type I PLP-dependent aspartate aminotransferase-like (Major domain)"/>
    <property type="match status" value="1"/>
</dbReference>
<comment type="similarity">
    <text evidence="2 7">Belongs to the group II decarboxylase family.</text>
</comment>
<evidence type="ECO:0000313" key="8">
    <source>
        <dbReference type="EMBL" id="NDS67617.1"/>
    </source>
</evidence>
<evidence type="ECO:0000256" key="6">
    <source>
        <dbReference type="PIRSR" id="PIRSR602129-50"/>
    </source>
</evidence>
<reference evidence="8" key="2">
    <citation type="submission" date="2020-02" db="EMBL/GenBank/DDBJ databases">
        <title>Using affinity propagation clustering for identifying bacterial clades and subclades with whole-genome sequences of Francisella tularensis.</title>
        <authorList>
            <person name="Homeier-Bachmann T."/>
            <person name="Abdel-Glil M.Y."/>
            <person name="Hackbart A."/>
            <person name="Hotzel H."/>
            <person name="Tomaso H."/>
        </authorList>
    </citation>
    <scope>NUCLEOTIDE SEQUENCE</scope>
    <source>
        <strain evidence="8">15T0085</strain>
    </source>
</reference>
<accession>A0A0B3VRD6</accession>
<evidence type="ECO:0000256" key="7">
    <source>
        <dbReference type="RuleBase" id="RU000382"/>
    </source>
</evidence>
<evidence type="ECO:0000256" key="2">
    <source>
        <dbReference type="ARBA" id="ARBA00009533"/>
    </source>
</evidence>
<dbReference type="GO" id="GO:0004398">
    <property type="term" value="F:histidine decarboxylase activity"/>
    <property type="evidence" value="ECO:0007669"/>
    <property type="project" value="UniProtKB-EC"/>
</dbReference>
<dbReference type="EC" id="4.1.1.22" evidence="8"/>
<evidence type="ECO:0000256" key="3">
    <source>
        <dbReference type="ARBA" id="ARBA00022793"/>
    </source>
</evidence>
<dbReference type="InterPro" id="IPR002129">
    <property type="entry name" value="PyrdxlP-dep_de-COase"/>
</dbReference>
<dbReference type="GO" id="GO:0019752">
    <property type="term" value="P:carboxylic acid metabolic process"/>
    <property type="evidence" value="ECO:0007669"/>
    <property type="project" value="InterPro"/>
</dbReference>
<dbReference type="KEGG" id="ftv:CH67_1274"/>
<dbReference type="GO" id="GO:0030170">
    <property type="term" value="F:pyridoxal phosphate binding"/>
    <property type="evidence" value="ECO:0007669"/>
    <property type="project" value="InterPro"/>
</dbReference>
<dbReference type="RefSeq" id="WP_010030704.1">
    <property type="nucleotide sequence ID" value="NZ_CP009693.1"/>
</dbReference>
<dbReference type="PANTHER" id="PTHR46101:SF18">
    <property type="entry name" value="HISTIDINE DECARBOXYLASE"/>
    <property type="match status" value="1"/>
</dbReference>
<dbReference type="InterPro" id="IPR051151">
    <property type="entry name" value="Group_II_Decarboxylase"/>
</dbReference>
<comment type="cofactor">
    <cofactor evidence="1 6 7">
        <name>pyridoxal 5'-phosphate</name>
        <dbReference type="ChEBI" id="CHEBI:597326"/>
    </cofactor>
</comment>
<evidence type="ECO:0000256" key="4">
    <source>
        <dbReference type="ARBA" id="ARBA00022898"/>
    </source>
</evidence>
<dbReference type="OMA" id="DPHKMGL"/>
<dbReference type="NCBIfam" id="NF002748">
    <property type="entry name" value="PRK02769.1"/>
    <property type="match status" value="1"/>
</dbReference>
<dbReference type="SUPFAM" id="SSF53383">
    <property type="entry name" value="PLP-dependent transferases"/>
    <property type="match status" value="1"/>
</dbReference>
<dbReference type="Pfam" id="PF00282">
    <property type="entry name" value="Pyridoxal_deC"/>
    <property type="match status" value="1"/>
</dbReference>
<feature type="modified residue" description="N6-(pyridoxal phosphate)lysine" evidence="6">
    <location>
        <position position="223"/>
    </location>
</feature>
<evidence type="ECO:0000256" key="1">
    <source>
        <dbReference type="ARBA" id="ARBA00001933"/>
    </source>
</evidence>
<dbReference type="EMBL" id="JAAGJP010000001">
    <property type="protein sequence ID" value="NDS67617.1"/>
    <property type="molecule type" value="Genomic_DNA"/>
</dbReference>
<dbReference type="eggNOG" id="COG0076">
    <property type="taxonomic scope" value="Bacteria"/>
</dbReference>
<keyword evidence="3" id="KW-0210">Decarboxylase</keyword>
<name>A0A0B3VRD6_FRATU</name>
<dbReference type="KEGG" id="ftz:CH68_1006"/>
<protein>
    <submittedName>
        <fullName evidence="8">Histidine decarboxylase</fullName>
        <ecNumber evidence="8">4.1.1.22</ecNumber>
    </submittedName>
</protein>
<dbReference type="InterPro" id="IPR015421">
    <property type="entry name" value="PyrdxlP-dep_Trfase_major"/>
</dbReference>
<sequence>MKNIEDLKLRLRHNKKVYVGYPTATDFDYDNCKELISEHFNNIGNPYSKGSPFSTLGHERAVINFFLKLYMSNTNDSWGYIASCSSEAILYGVWNARNYFKAYDVTLVYSDYAHYCVSKTANILAIKNKVITSRNNGEIDLGSLESFLKENYNKNQAYIFIATIGSTITSSIDNYKEARNIFKKYTDNFYIHLDGAFDGAFLPLKNDYILGEDFQSVNISGHKFLGNPMPSGILLIQKKYISQNYVEYIDNDDMTIGGSRNGLSAVLLYNRILSLGSKKGLIQRYQECLDKSETFLTILKNNNIKAWKNPQAITIVIEDIDKRIFDKWHMPKYKNQATITCLPKLNKQMLMELIFDIKNPDKIDFSNAKKFAEDISPL</sequence>
<reference evidence="8" key="1">
    <citation type="submission" date="2019-08" db="EMBL/GenBank/DDBJ databases">
        <authorList>
            <person name="Busch A."/>
        </authorList>
    </citation>
    <scope>NUCLEOTIDE SEQUENCE</scope>
    <source>
        <strain evidence="8">15T0085</strain>
    </source>
</reference>
<keyword evidence="4 6" id="KW-0663">Pyridoxal phosphate</keyword>
<proteinExistence type="inferred from homology"/>
<dbReference type="InterPro" id="IPR015424">
    <property type="entry name" value="PyrdxlP-dep_Trfase"/>
</dbReference>
<evidence type="ECO:0000256" key="5">
    <source>
        <dbReference type="ARBA" id="ARBA00023239"/>
    </source>
</evidence>
<comment type="caution">
    <text evidence="8">The sequence shown here is derived from an EMBL/GenBank/DDBJ whole genome shotgun (WGS) entry which is preliminary data.</text>
</comment>
<dbReference type="HOGENOM" id="CLU_028929_0_1_6"/>